<protein>
    <submittedName>
        <fullName evidence="2">DUF5336 domain-containing protein</fullName>
    </submittedName>
</protein>
<dbReference type="RefSeq" id="WP_311422965.1">
    <property type="nucleotide sequence ID" value="NZ_JAVREH010000010.1"/>
</dbReference>
<comment type="caution">
    <text evidence="2">The sequence shown here is derived from an EMBL/GenBank/DDBJ whole genome shotgun (WGS) entry which is preliminary data.</text>
</comment>
<sequence length="146" mass="14864">MLSMVAGALGILMFIWGFLKWLKFGDGDSAHKYSGYAFQMPTTAIIGFSLAAGLLALLGATERRRGRGVPSAIPTALAATSLLLAVGVYLGKGSISPDSGSKVGVQIGLILGLLTALVQTAVLGMGLASRHDDGDDSGSGTGRGRI</sequence>
<keyword evidence="1" id="KW-0472">Membrane</keyword>
<evidence type="ECO:0000313" key="3">
    <source>
        <dbReference type="Proteomes" id="UP001183176"/>
    </source>
</evidence>
<dbReference type="InterPro" id="IPR035166">
    <property type="entry name" value="DUF5336"/>
</dbReference>
<dbReference type="Pfam" id="PF17270">
    <property type="entry name" value="DUF5336"/>
    <property type="match status" value="1"/>
</dbReference>
<gene>
    <name evidence="2" type="ORF">RM423_10425</name>
</gene>
<dbReference type="EMBL" id="JAVREH010000010">
    <property type="protein sequence ID" value="MDT0261811.1"/>
    <property type="molecule type" value="Genomic_DNA"/>
</dbReference>
<accession>A0ABU2J9Z1</accession>
<feature type="transmembrane region" description="Helical" evidence="1">
    <location>
        <begin position="5"/>
        <end position="22"/>
    </location>
</feature>
<proteinExistence type="predicted"/>
<organism evidence="2 3">
    <name type="scientific">Jatrophihabitans lederbergiae</name>
    <dbReference type="NCBI Taxonomy" id="3075547"/>
    <lineage>
        <taxon>Bacteria</taxon>
        <taxon>Bacillati</taxon>
        <taxon>Actinomycetota</taxon>
        <taxon>Actinomycetes</taxon>
        <taxon>Jatrophihabitantales</taxon>
        <taxon>Jatrophihabitantaceae</taxon>
        <taxon>Jatrophihabitans</taxon>
    </lineage>
</organism>
<keyword evidence="3" id="KW-1185">Reference proteome</keyword>
<dbReference type="Proteomes" id="UP001183176">
    <property type="component" value="Unassembled WGS sequence"/>
</dbReference>
<feature type="transmembrane region" description="Helical" evidence="1">
    <location>
        <begin position="103"/>
        <end position="123"/>
    </location>
</feature>
<evidence type="ECO:0000313" key="2">
    <source>
        <dbReference type="EMBL" id="MDT0261811.1"/>
    </source>
</evidence>
<feature type="transmembrane region" description="Helical" evidence="1">
    <location>
        <begin position="72"/>
        <end position="91"/>
    </location>
</feature>
<name>A0ABU2J9Z1_9ACTN</name>
<keyword evidence="1" id="KW-1133">Transmembrane helix</keyword>
<feature type="transmembrane region" description="Helical" evidence="1">
    <location>
        <begin position="42"/>
        <end position="60"/>
    </location>
</feature>
<keyword evidence="1" id="KW-0812">Transmembrane</keyword>
<evidence type="ECO:0000256" key="1">
    <source>
        <dbReference type="SAM" id="Phobius"/>
    </source>
</evidence>
<reference evidence="3" key="1">
    <citation type="submission" date="2023-07" db="EMBL/GenBank/DDBJ databases">
        <title>30 novel species of actinomycetes from the DSMZ collection.</title>
        <authorList>
            <person name="Nouioui I."/>
        </authorList>
    </citation>
    <scope>NUCLEOTIDE SEQUENCE [LARGE SCALE GENOMIC DNA]</scope>
    <source>
        <strain evidence="3">DSM 44399</strain>
    </source>
</reference>